<reference evidence="4 5" key="1">
    <citation type="submission" date="2018-03" db="EMBL/GenBank/DDBJ databases">
        <title>Genomes of Pezizomycetes fungi and the evolution of truffles.</title>
        <authorList>
            <person name="Murat C."/>
            <person name="Payen T."/>
            <person name="Noel B."/>
            <person name="Kuo A."/>
            <person name="Martin F.M."/>
        </authorList>
    </citation>
    <scope>NUCLEOTIDE SEQUENCE [LARGE SCALE GENOMIC DNA]</scope>
    <source>
        <strain evidence="4">091103-1</strain>
    </source>
</reference>
<evidence type="ECO:0000256" key="1">
    <source>
        <dbReference type="ARBA" id="ARBA00001968"/>
    </source>
</evidence>
<evidence type="ECO:0000313" key="5">
    <source>
        <dbReference type="Proteomes" id="UP000246991"/>
    </source>
</evidence>
<protein>
    <recommendedName>
        <fullName evidence="3">DDE Tnp4 domain-containing protein</fullName>
    </recommendedName>
</protein>
<keyword evidence="5" id="KW-1185">Reference proteome</keyword>
<dbReference type="AlphaFoldDB" id="A0A317SI82"/>
<accession>A0A317SI82</accession>
<comment type="cofactor">
    <cofactor evidence="1">
        <name>a divalent metal cation</name>
        <dbReference type="ChEBI" id="CHEBI:60240"/>
    </cofactor>
</comment>
<evidence type="ECO:0000313" key="4">
    <source>
        <dbReference type="EMBL" id="PWW74102.1"/>
    </source>
</evidence>
<gene>
    <name evidence="4" type="ORF">C7212DRAFT_211111</name>
</gene>
<dbReference type="Proteomes" id="UP000246991">
    <property type="component" value="Unassembled WGS sequence"/>
</dbReference>
<feature type="domain" description="DDE Tnp4" evidence="3">
    <location>
        <begin position="11"/>
        <end position="88"/>
    </location>
</feature>
<sequence>RPICQPETGTANQVLFYSGYTKQHMMYFQAITTPDGLITSLSRPWERQFGNGAIWINSEIGKVLCQYGRNVFGEQLYVYSDAVYSVETGMIDAFSTPAGGILCEEKGFLMPIWQDKECLLSRALERF</sequence>
<feature type="non-terminal residue" evidence="4">
    <location>
        <position position="1"/>
    </location>
</feature>
<dbReference type="OrthoDB" id="5473233at2759"/>
<dbReference type="GO" id="GO:0046872">
    <property type="term" value="F:metal ion binding"/>
    <property type="evidence" value="ECO:0007669"/>
    <property type="project" value="UniProtKB-KW"/>
</dbReference>
<organism evidence="4 5">
    <name type="scientific">Tuber magnatum</name>
    <name type="common">white Piedmont truffle</name>
    <dbReference type="NCBI Taxonomy" id="42249"/>
    <lineage>
        <taxon>Eukaryota</taxon>
        <taxon>Fungi</taxon>
        <taxon>Dikarya</taxon>
        <taxon>Ascomycota</taxon>
        <taxon>Pezizomycotina</taxon>
        <taxon>Pezizomycetes</taxon>
        <taxon>Pezizales</taxon>
        <taxon>Tuberaceae</taxon>
        <taxon>Tuber</taxon>
    </lineage>
</organism>
<keyword evidence="2" id="KW-0479">Metal-binding</keyword>
<dbReference type="InterPro" id="IPR027806">
    <property type="entry name" value="HARBI1_dom"/>
</dbReference>
<dbReference type="Pfam" id="PF13359">
    <property type="entry name" value="DDE_Tnp_4"/>
    <property type="match status" value="1"/>
</dbReference>
<evidence type="ECO:0000256" key="2">
    <source>
        <dbReference type="ARBA" id="ARBA00022723"/>
    </source>
</evidence>
<name>A0A317SI82_9PEZI</name>
<comment type="caution">
    <text evidence="4">The sequence shown here is derived from an EMBL/GenBank/DDBJ whole genome shotgun (WGS) entry which is preliminary data.</text>
</comment>
<dbReference type="STRING" id="42249.A0A317SI82"/>
<proteinExistence type="predicted"/>
<evidence type="ECO:0000259" key="3">
    <source>
        <dbReference type="Pfam" id="PF13359"/>
    </source>
</evidence>
<dbReference type="EMBL" id="PYWC01000067">
    <property type="protein sequence ID" value="PWW74102.1"/>
    <property type="molecule type" value="Genomic_DNA"/>
</dbReference>